<dbReference type="Proteomes" id="UP000294599">
    <property type="component" value="Unassembled WGS sequence"/>
</dbReference>
<evidence type="ECO:0000313" key="3">
    <source>
        <dbReference type="Proteomes" id="UP000294599"/>
    </source>
</evidence>
<comment type="caution">
    <text evidence="2">The sequence shown here is derived from an EMBL/GenBank/DDBJ whole genome shotgun (WGS) entry which is preliminary data.</text>
</comment>
<dbReference type="InterPro" id="IPR040853">
    <property type="entry name" value="RapA2_cadherin-like"/>
</dbReference>
<dbReference type="EMBL" id="SMAF01000008">
    <property type="protein sequence ID" value="TCS98487.1"/>
    <property type="molecule type" value="Genomic_DNA"/>
</dbReference>
<dbReference type="PROSITE" id="PS50268">
    <property type="entry name" value="CADHERIN_2"/>
    <property type="match status" value="2"/>
</dbReference>
<dbReference type="Pfam" id="PF17803">
    <property type="entry name" value="Cadherin_4"/>
    <property type="match status" value="1"/>
</dbReference>
<protein>
    <recommendedName>
        <fullName evidence="1">Cadherin domain-containing protein</fullName>
    </recommendedName>
</protein>
<accession>A0A4V2UW66</accession>
<dbReference type="InterPro" id="IPR002126">
    <property type="entry name" value="Cadherin-like_dom"/>
</dbReference>
<name>A0A4V2UW66_9GAMM</name>
<dbReference type="GO" id="GO:0007156">
    <property type="term" value="P:homophilic cell adhesion via plasma membrane adhesion molecules"/>
    <property type="evidence" value="ECO:0007669"/>
    <property type="project" value="InterPro"/>
</dbReference>
<dbReference type="GO" id="GO:0005509">
    <property type="term" value="F:calcium ion binding"/>
    <property type="evidence" value="ECO:0007669"/>
    <property type="project" value="InterPro"/>
</dbReference>
<keyword evidence="3" id="KW-1185">Reference proteome</keyword>
<organism evidence="2 3">
    <name type="scientific">Pseudofulvimonas gallinarii</name>
    <dbReference type="NCBI Taxonomy" id="634155"/>
    <lineage>
        <taxon>Bacteria</taxon>
        <taxon>Pseudomonadati</taxon>
        <taxon>Pseudomonadota</taxon>
        <taxon>Gammaproteobacteria</taxon>
        <taxon>Lysobacterales</taxon>
        <taxon>Rhodanobacteraceae</taxon>
        <taxon>Pseudofulvimonas</taxon>
    </lineage>
</organism>
<evidence type="ECO:0000313" key="2">
    <source>
        <dbReference type="EMBL" id="TCS98487.1"/>
    </source>
</evidence>
<proteinExistence type="predicted"/>
<reference evidence="2 3" key="1">
    <citation type="submission" date="2019-03" db="EMBL/GenBank/DDBJ databases">
        <title>Genomic Encyclopedia of Type Strains, Phase IV (KMG-IV): sequencing the most valuable type-strain genomes for metagenomic binning, comparative biology and taxonomic classification.</title>
        <authorList>
            <person name="Goeker M."/>
        </authorList>
    </citation>
    <scope>NUCLEOTIDE SEQUENCE [LARGE SCALE GENOMIC DNA]</scope>
    <source>
        <strain evidence="2 3">DSM 21944</strain>
    </source>
</reference>
<sequence length="1802" mass="177450">MTFILTPVSSDPTLSFAAVPAISSSGVLSYSADTNAWGTATFSVVAQDDGGTADGGVDTSPAQVLTITVTAVNDMPSFTAANPPASAEDAGAQTVAGWVTTFDPGPNEAAQAVAEYQVANVTNPSLFAVAPAVAADGTLTYTAAADQHGTSQFTVRVRDNGGTANGGVDLSAPETFTLTVTPVNDPPAVDLNGPAAGTGYDASFIEGGVPVPIVDAAAMTVTDIDSNVLVEATLTLASAPDGSDEVLAVNVGGSGLSAAYAGGVLTLTGNASVADYQAVLRTATYSNVSNNPDETPRQIAFLVEDDGGGVSAPAVATVAVAGVNSPPQFVPGSDQAVLEDAGAQTVTAWATGIGDGDDGTQALTFVIQDNTNPSLFSAGPSVAADGTLSFTPAADAFGNATITIALQDDGGNANGGNDTSPSATLQISVTPVNDAPSFTVPSQAPVALENSGAQTVAGFAQDIVAGPANESGQALTFSVSLAGTTGTLAFSSAPAIDATTGTLTYTPQADTSGTATVNVQLGDDGGTANGGVDTSAVQSFTITVEGVNSAPVFTPGSDVTVYEDAAPYSQAWATGIDDGDADEVQGLEFIVQSNTNAALFATPPAVDAATGNLSFTLTADAFGSADITLVLRDDAGTANGGVDTSAPVTFTITAEAVNDAPGFDMPASAPAVLEDAGAQTIVAFASNLSAGPANESSQALLGFDVSIDAIDSTLGFTTAPAIDASTGTLTYAAAANAFGTATLKATLRDDGGTANGGVDSFSRTFTITVNGVNDPPSFTPGGNVTVQEDAGAQNQAWATGMDDGDGGTQVLDFNVGNDNPTLFSAPPAISPATGNLSFIPAPNAFGVANVTVTLVDNGGTANGGVDTSAPASFTITVEAVNDPPVVVVPANVPVHRNIGIVVPAAHAYNLLADVTDVDGPGAQPFSLTAVTGAASTAGGRYTVDSDGAWTYDPPASNTATTDSFDVQVCDSGVPLPSACTTATVTVALSGTAIWFVDPSAPAGGTGTLSRPFQTLAQAASAAGINSRIFLYSGSHTGGVTLLNGQQVIGQAATASSFDTLFGISPPALSVARPALGGSRPLITTTAAATHAFTLASNNTIRAIEIGATTGAALNGSGFGTLTLGENRISGAGQALNLSNGTLAQLAGFDAFDQVTSTSGASNIALSAVGGAASLGGGTLSGASGTAFSFSTGSATLTYSGDIVKTAAGTLVDISGAGAATLSLSGNLSCTGNCGTGSGNAGIRVSGRTGGTYTFSGANKTVSSSGSNPGVSLTGNSAATAVHFVNGGLAVTTLTGAAFHADSGTVSVTTGTNANMLSAAAGVALNLTDATIAAADVTFRSISSTNSPSAGIILDNTGNLGSLMVTGNGGTCSSAASCTGGAIQNAGTHGIWLRSTTEPSIDRMFIDNTRGHGVGGTEVNGFSLTNSHIARSGTDMLPRRANIGFNEASSGTERNLYGVVTITGNTLQTSSGFGVELYNFNGTVSHANISNNQLTSSTSAAQSSGWGISLIAYGSATTAASVTRADINANVITNFPGGGGIQAQGGNPSAAGPVGVFGTAGHPTDVIRISGNRIAGASPVNRMGAEAIIALVNGRGQGNFNISNNGTLADPIARITGTGISNSAFGQVTVTSVIENNVIVANNSFGSQGIGGGLGFSYAKTDQPLMTVTVRNNNISQVDGNGILLVARDTNGRLNARVQNNTVAAPLTGMRPGIRIDSGNTQDGGNDTVCLDISGNTSAGSGGTNGIGLRKQGAVPNQFAFGIVNMAASATPGVETYVNGLNPGGNGTLLISATSGFSNCLFP</sequence>
<evidence type="ECO:0000259" key="1">
    <source>
        <dbReference type="PROSITE" id="PS50268"/>
    </source>
</evidence>
<dbReference type="SMART" id="SM00710">
    <property type="entry name" value="PbH1"/>
    <property type="match status" value="8"/>
</dbReference>
<dbReference type="RefSeq" id="WP_132577379.1">
    <property type="nucleotide sequence ID" value="NZ_SMAF01000008.1"/>
</dbReference>
<feature type="domain" description="Cadherin" evidence="1">
    <location>
        <begin position="355"/>
        <end position="438"/>
    </location>
</feature>
<dbReference type="InterPro" id="IPR006626">
    <property type="entry name" value="PbH1"/>
</dbReference>
<gene>
    <name evidence="2" type="ORF">EDC25_10867</name>
</gene>
<feature type="domain" description="Cadherin" evidence="1">
    <location>
        <begin position="88"/>
        <end position="189"/>
    </location>
</feature>
<dbReference type="GO" id="GO:0016020">
    <property type="term" value="C:membrane"/>
    <property type="evidence" value="ECO:0007669"/>
    <property type="project" value="InterPro"/>
</dbReference>